<keyword evidence="3" id="KW-1185">Reference proteome</keyword>
<proteinExistence type="predicted"/>
<feature type="compositionally biased region" description="Basic and acidic residues" evidence="1">
    <location>
        <begin position="28"/>
        <end position="40"/>
    </location>
</feature>
<evidence type="ECO:0000313" key="3">
    <source>
        <dbReference type="Proteomes" id="UP000777438"/>
    </source>
</evidence>
<protein>
    <submittedName>
        <fullName evidence="2">Uncharacterized protein</fullName>
    </submittedName>
</protein>
<accession>A0A9P8WAQ2</accession>
<feature type="region of interest" description="Disordered" evidence="1">
    <location>
        <begin position="1"/>
        <end position="40"/>
    </location>
</feature>
<organism evidence="2 3">
    <name type="scientific">Thelonectria olida</name>
    <dbReference type="NCBI Taxonomy" id="1576542"/>
    <lineage>
        <taxon>Eukaryota</taxon>
        <taxon>Fungi</taxon>
        <taxon>Dikarya</taxon>
        <taxon>Ascomycota</taxon>
        <taxon>Pezizomycotina</taxon>
        <taxon>Sordariomycetes</taxon>
        <taxon>Hypocreomycetidae</taxon>
        <taxon>Hypocreales</taxon>
        <taxon>Nectriaceae</taxon>
        <taxon>Thelonectria</taxon>
    </lineage>
</organism>
<gene>
    <name evidence="2" type="ORF">B0T10DRAFT_589420</name>
</gene>
<name>A0A9P8WAQ2_9HYPO</name>
<reference evidence="2 3" key="1">
    <citation type="journal article" date="2021" name="Nat. Commun.">
        <title>Genetic determinants of endophytism in the Arabidopsis root mycobiome.</title>
        <authorList>
            <person name="Mesny F."/>
            <person name="Miyauchi S."/>
            <person name="Thiergart T."/>
            <person name="Pickel B."/>
            <person name="Atanasova L."/>
            <person name="Karlsson M."/>
            <person name="Huettel B."/>
            <person name="Barry K.W."/>
            <person name="Haridas S."/>
            <person name="Chen C."/>
            <person name="Bauer D."/>
            <person name="Andreopoulos W."/>
            <person name="Pangilinan J."/>
            <person name="LaButti K."/>
            <person name="Riley R."/>
            <person name="Lipzen A."/>
            <person name="Clum A."/>
            <person name="Drula E."/>
            <person name="Henrissat B."/>
            <person name="Kohler A."/>
            <person name="Grigoriev I.V."/>
            <person name="Martin F.M."/>
            <person name="Hacquard S."/>
        </authorList>
    </citation>
    <scope>NUCLEOTIDE SEQUENCE [LARGE SCALE GENOMIC DNA]</scope>
    <source>
        <strain evidence="2 3">MPI-CAGE-CH-0241</strain>
    </source>
</reference>
<sequence>MASERLARNPVMQATQPRRRSKSNAGRAPRDGQVRQRQEASSRLLAAFHSTYRKKLPEAMSVTREMQALHRQNYQYFLGSSVVFLSARHPEALLPTLTSSCATLDYFVNAEGYKAYRAYQTYLPPLDSMGLLPPQWVREEEEFKRKGLEHMQNQEAAKLAMQQPPPPSILATQHQPTHESNYLPLVVINSPPKTIPPAPHYLPSSTLKPVRRSGRITNVMSARRASIIRANVESGSNLVQDTNVPKEATKPIGEKVGDVIYVATGEPHEAKAIKVEDDDDSEVMIFQNTKTVKGTLSVPPRPVLGSRVTKPRNPFLLPKPPRGSKVLKAPNVLTPDMALDYHKQRLREFPCDEVDCNVVSRGAKSSRRRKPGVGALFICHIGECGREKKRTQRTSTTPLVTSLKEVFKNHIKVQHGRYMTSEQLDHFLVYPRGENKENEVAIQPTPINWAGTGSTAFSVFNPGPEQLACLQEVLSQI</sequence>
<dbReference type="Proteomes" id="UP000777438">
    <property type="component" value="Unassembled WGS sequence"/>
</dbReference>
<dbReference type="EMBL" id="JAGPYM010000005">
    <property type="protein sequence ID" value="KAH6894073.1"/>
    <property type="molecule type" value="Genomic_DNA"/>
</dbReference>
<evidence type="ECO:0000256" key="1">
    <source>
        <dbReference type="SAM" id="MobiDB-lite"/>
    </source>
</evidence>
<evidence type="ECO:0000313" key="2">
    <source>
        <dbReference type="EMBL" id="KAH6894073.1"/>
    </source>
</evidence>
<dbReference type="AlphaFoldDB" id="A0A9P8WAQ2"/>
<comment type="caution">
    <text evidence="2">The sequence shown here is derived from an EMBL/GenBank/DDBJ whole genome shotgun (WGS) entry which is preliminary data.</text>
</comment>